<reference evidence="3 4" key="1">
    <citation type="submission" date="2017-04" db="EMBL/GenBank/DDBJ databases">
        <authorList>
            <person name="Afonso C.L."/>
            <person name="Miller P.J."/>
            <person name="Scott M.A."/>
            <person name="Spackman E."/>
            <person name="Goraichik I."/>
            <person name="Dimitrov K.M."/>
            <person name="Suarez D.L."/>
            <person name="Swayne D.E."/>
        </authorList>
    </citation>
    <scope>NUCLEOTIDE SEQUENCE [LARGE SCALE GENOMIC DNA]</scope>
    <source>
        <strain evidence="3 4">CGMCC 1.12644</strain>
    </source>
</reference>
<dbReference type="Proteomes" id="UP000192330">
    <property type="component" value="Unassembled WGS sequence"/>
</dbReference>
<feature type="region of interest" description="Disordered" evidence="1">
    <location>
        <begin position="304"/>
        <end position="334"/>
    </location>
</feature>
<keyword evidence="4" id="KW-1185">Reference proteome</keyword>
<evidence type="ECO:0000256" key="1">
    <source>
        <dbReference type="SAM" id="MobiDB-lite"/>
    </source>
</evidence>
<evidence type="ECO:0000313" key="3">
    <source>
        <dbReference type="EMBL" id="SMC59977.1"/>
    </source>
</evidence>
<name>A0A1W2AH27_9RHOB</name>
<keyword evidence="3" id="KW-0540">Nuclease</keyword>
<dbReference type="GO" id="GO:0004519">
    <property type="term" value="F:endonuclease activity"/>
    <property type="evidence" value="ECO:0007669"/>
    <property type="project" value="UniProtKB-KW"/>
</dbReference>
<feature type="domain" description="Endonuclease/exonuclease/phosphatase" evidence="2">
    <location>
        <begin position="83"/>
        <end position="360"/>
    </location>
</feature>
<dbReference type="STRING" id="1387277.SAMN06295998_10313"/>
<dbReference type="InterPro" id="IPR005135">
    <property type="entry name" value="Endo/exonuclease/phosphatase"/>
</dbReference>
<accession>A0A1W2AH27</accession>
<dbReference type="Pfam" id="PF03372">
    <property type="entry name" value="Exo_endo_phos"/>
    <property type="match status" value="1"/>
</dbReference>
<keyword evidence="3" id="KW-0255">Endonuclease</keyword>
<keyword evidence="3" id="KW-0378">Hydrolase</keyword>
<dbReference type="OrthoDB" id="292013at2"/>
<evidence type="ECO:0000259" key="2">
    <source>
        <dbReference type="Pfam" id="PF03372"/>
    </source>
</evidence>
<dbReference type="EMBL" id="FWYD01000003">
    <property type="protein sequence ID" value="SMC59977.1"/>
    <property type="molecule type" value="Genomic_DNA"/>
</dbReference>
<dbReference type="InterPro" id="IPR036691">
    <property type="entry name" value="Endo/exonu/phosph_ase_sf"/>
</dbReference>
<dbReference type="Gene3D" id="3.60.10.10">
    <property type="entry name" value="Endonuclease/exonuclease/phosphatase"/>
    <property type="match status" value="1"/>
</dbReference>
<dbReference type="SUPFAM" id="SSF56219">
    <property type="entry name" value="DNase I-like"/>
    <property type="match status" value="1"/>
</dbReference>
<gene>
    <name evidence="3" type="ORF">SAMN06295998_10313</name>
</gene>
<organism evidence="3 4">
    <name type="scientific">Primorskyibacter flagellatus</name>
    <dbReference type="NCBI Taxonomy" id="1387277"/>
    <lineage>
        <taxon>Bacteria</taxon>
        <taxon>Pseudomonadati</taxon>
        <taxon>Pseudomonadota</taxon>
        <taxon>Alphaproteobacteria</taxon>
        <taxon>Rhodobacterales</taxon>
        <taxon>Roseobacteraceae</taxon>
        <taxon>Primorskyibacter</taxon>
    </lineage>
</organism>
<evidence type="ECO:0000313" key="4">
    <source>
        <dbReference type="Proteomes" id="UP000192330"/>
    </source>
</evidence>
<sequence>MAFAVSKPGALRRRCLTHRQSDQRRASKAFLPAPHLILCICLALGFCGGVHASAEPLRLATWHAPLSRKGPGLLLRDILKGQDAQIAAVLDGIVAARPDILALTDFDYDAGHAALAAFQSKLAVAGHAMPHRFALRPNSGTATGLDLDGDRRLGGPRDAQGYGEFAGQGGMALLSRVPILDGALDLSALLWRDVPHAQIVGAELAQEAAAIQRLSSVGHWAVPLDVVDGPLWILMYHATTPVFDGPEDRNGRRNHDETALWLAWLDGLLSIPPPKGRFAVIGDANTDPTKGAGRKDALRRLLADPRFQDPRPANQSRQGDAAADTVDWPEPDPGDMRVSYVLPPSDMQIIGSGVVWPPQGSKAAPIPHKLVWVDVDPSR</sequence>
<dbReference type="GO" id="GO:0004527">
    <property type="term" value="F:exonuclease activity"/>
    <property type="evidence" value="ECO:0007669"/>
    <property type="project" value="UniProtKB-KW"/>
</dbReference>
<proteinExistence type="predicted"/>
<protein>
    <submittedName>
        <fullName evidence="3">Endonuclease/Exonuclease/phosphatase family protein</fullName>
    </submittedName>
</protein>
<keyword evidence="3" id="KW-0269">Exonuclease</keyword>
<dbReference type="AlphaFoldDB" id="A0A1W2AH27"/>